<dbReference type="OrthoDB" id="10469493at2759"/>
<organism evidence="2 3">
    <name type="scientific">Hirundo rustica rustica</name>
    <dbReference type="NCBI Taxonomy" id="333673"/>
    <lineage>
        <taxon>Eukaryota</taxon>
        <taxon>Metazoa</taxon>
        <taxon>Chordata</taxon>
        <taxon>Craniata</taxon>
        <taxon>Vertebrata</taxon>
        <taxon>Euteleostomi</taxon>
        <taxon>Archelosauria</taxon>
        <taxon>Archosauria</taxon>
        <taxon>Dinosauria</taxon>
        <taxon>Saurischia</taxon>
        <taxon>Theropoda</taxon>
        <taxon>Coelurosauria</taxon>
        <taxon>Aves</taxon>
        <taxon>Neognathae</taxon>
        <taxon>Neoaves</taxon>
        <taxon>Telluraves</taxon>
        <taxon>Australaves</taxon>
        <taxon>Passeriformes</taxon>
        <taxon>Sylvioidea</taxon>
        <taxon>Hirundinidae</taxon>
        <taxon>Hirundo</taxon>
    </lineage>
</organism>
<proteinExistence type="predicted"/>
<name>A0A3M0KEI0_HIRRU</name>
<evidence type="ECO:0000313" key="2">
    <source>
        <dbReference type="EMBL" id="RMC09624.1"/>
    </source>
</evidence>
<dbReference type="Proteomes" id="UP000269221">
    <property type="component" value="Unassembled WGS sequence"/>
</dbReference>
<evidence type="ECO:0000256" key="1">
    <source>
        <dbReference type="SAM" id="MobiDB-lite"/>
    </source>
</evidence>
<sequence>MLGDAEVKARRGLSDLQESFFIPQVRSRKESQRPSHWQKVWECLQTRQVTHHDVYPDDIVTWRVIYFALKQFKEVDHVPWDEPLSSPPEEDDPEHQDLFDTRLVNPDQEPDLYPPLTPIRYGSHRSKSAATLSPTHPPPYAMSHLANDDEDITH</sequence>
<accession>A0A3M0KEI0</accession>
<gene>
    <name evidence="2" type="ORF">DUI87_13410</name>
</gene>
<feature type="region of interest" description="Disordered" evidence="1">
    <location>
        <begin position="79"/>
        <end position="154"/>
    </location>
</feature>
<dbReference type="STRING" id="333673.A0A3M0KEI0"/>
<reference evidence="2 3" key="1">
    <citation type="submission" date="2018-07" db="EMBL/GenBank/DDBJ databases">
        <title>A high quality draft genome assembly of the barn swallow (H. rustica rustica).</title>
        <authorList>
            <person name="Formenti G."/>
            <person name="Chiara M."/>
            <person name="Poveda L."/>
            <person name="Francoijs K.-J."/>
            <person name="Bonisoli-Alquati A."/>
            <person name="Canova L."/>
            <person name="Gianfranceschi L."/>
            <person name="Horner D.S."/>
            <person name="Saino N."/>
        </authorList>
    </citation>
    <scope>NUCLEOTIDE SEQUENCE [LARGE SCALE GENOMIC DNA]</scope>
    <source>
        <strain evidence="2">Chelidonia</strain>
        <tissue evidence="2">Blood</tissue>
    </source>
</reference>
<dbReference type="AlphaFoldDB" id="A0A3M0KEI0"/>
<protein>
    <submittedName>
        <fullName evidence="2">Uncharacterized protein</fullName>
    </submittedName>
</protein>
<dbReference type="EMBL" id="QRBI01000113">
    <property type="protein sequence ID" value="RMC09624.1"/>
    <property type="molecule type" value="Genomic_DNA"/>
</dbReference>
<keyword evidence="3" id="KW-1185">Reference proteome</keyword>
<evidence type="ECO:0000313" key="3">
    <source>
        <dbReference type="Proteomes" id="UP000269221"/>
    </source>
</evidence>
<comment type="caution">
    <text evidence="2">The sequence shown here is derived from an EMBL/GenBank/DDBJ whole genome shotgun (WGS) entry which is preliminary data.</text>
</comment>